<dbReference type="EMBL" id="LS398110">
    <property type="protein sequence ID" value="SPP94886.1"/>
    <property type="molecule type" value="Genomic_DNA"/>
</dbReference>
<dbReference type="Proteomes" id="UP000246085">
    <property type="component" value="Chromosome BRAD3257"/>
</dbReference>
<feature type="transmembrane region" description="Helical" evidence="1">
    <location>
        <begin position="37"/>
        <end position="56"/>
    </location>
</feature>
<gene>
    <name evidence="2" type="ORF">BRAD3257_3872</name>
</gene>
<name>A0A2U3Q0I8_9BRAD</name>
<organism evidence="2 3">
    <name type="scientific">Bradyrhizobium vignae</name>
    <dbReference type="NCBI Taxonomy" id="1549949"/>
    <lineage>
        <taxon>Bacteria</taxon>
        <taxon>Pseudomonadati</taxon>
        <taxon>Pseudomonadota</taxon>
        <taxon>Alphaproteobacteria</taxon>
        <taxon>Hyphomicrobiales</taxon>
        <taxon>Nitrobacteraceae</taxon>
        <taxon>Bradyrhizobium</taxon>
    </lineage>
</organism>
<reference evidence="2 3" key="1">
    <citation type="submission" date="2018-03" db="EMBL/GenBank/DDBJ databases">
        <authorList>
            <person name="Gully D."/>
        </authorList>
    </citation>
    <scope>NUCLEOTIDE SEQUENCE [LARGE SCALE GENOMIC DNA]</scope>
    <source>
        <strain evidence="2">ORS3257</strain>
    </source>
</reference>
<protein>
    <submittedName>
        <fullName evidence="2">Uncharacterized protein</fullName>
    </submittedName>
</protein>
<dbReference type="KEGG" id="bvz:BRAD3257_3872"/>
<evidence type="ECO:0000256" key="1">
    <source>
        <dbReference type="SAM" id="Phobius"/>
    </source>
</evidence>
<evidence type="ECO:0000313" key="2">
    <source>
        <dbReference type="EMBL" id="SPP94886.1"/>
    </source>
</evidence>
<evidence type="ECO:0000313" key="3">
    <source>
        <dbReference type="Proteomes" id="UP000246085"/>
    </source>
</evidence>
<accession>A0A2U3Q0I8</accession>
<sequence>MSFSSSMGPSSRRHCAARLRAGAADRDAFVHAADPRAILGAFAADFGALSACMLVVRRVYQHEMRGGPAHLRAGHHQAEVFWLDVLAACLEAVVHRRAEACLVAAHAEFDAAGHLFGSGHPFSPKLRVHAAPAQLNQGDAFIVPALPPIVTTWNHMMRL</sequence>
<proteinExistence type="predicted"/>
<keyword evidence="1" id="KW-1133">Transmembrane helix</keyword>
<keyword evidence="1" id="KW-0472">Membrane</keyword>
<dbReference type="AlphaFoldDB" id="A0A2U3Q0I8"/>
<keyword evidence="1" id="KW-0812">Transmembrane</keyword>